<evidence type="ECO:0000313" key="4">
    <source>
        <dbReference type="EMBL" id="OOF92706.1"/>
    </source>
</evidence>
<keyword evidence="1" id="KW-0175">Coiled coil</keyword>
<dbReference type="OrthoDB" id="4489569at2759"/>
<accession>A0A1R3RDZ7</accession>
<dbReference type="OMA" id="EAVPVDW"/>
<evidence type="ECO:0000313" key="5">
    <source>
        <dbReference type="Proteomes" id="UP000188318"/>
    </source>
</evidence>
<dbReference type="Proteomes" id="UP000188318">
    <property type="component" value="Unassembled WGS sequence"/>
</dbReference>
<protein>
    <submittedName>
        <fullName evidence="4">Uncharacterized protein</fullName>
    </submittedName>
</protein>
<gene>
    <name evidence="4" type="ORF">ASPCADRAFT_133097</name>
</gene>
<evidence type="ECO:0000256" key="1">
    <source>
        <dbReference type="SAM" id="Coils"/>
    </source>
</evidence>
<keyword evidence="5" id="KW-1185">Reference proteome</keyword>
<feature type="transmembrane region" description="Helical" evidence="3">
    <location>
        <begin position="515"/>
        <end position="536"/>
    </location>
</feature>
<organism evidence="4 5">
    <name type="scientific">Aspergillus carbonarius (strain ITEM 5010)</name>
    <dbReference type="NCBI Taxonomy" id="602072"/>
    <lineage>
        <taxon>Eukaryota</taxon>
        <taxon>Fungi</taxon>
        <taxon>Dikarya</taxon>
        <taxon>Ascomycota</taxon>
        <taxon>Pezizomycotina</taxon>
        <taxon>Eurotiomycetes</taxon>
        <taxon>Eurotiomycetidae</taxon>
        <taxon>Eurotiales</taxon>
        <taxon>Aspergillaceae</taxon>
        <taxon>Aspergillus</taxon>
        <taxon>Aspergillus subgen. Circumdati</taxon>
    </lineage>
</organism>
<dbReference type="EMBL" id="KV907506">
    <property type="protein sequence ID" value="OOF92706.1"/>
    <property type="molecule type" value="Genomic_DNA"/>
</dbReference>
<evidence type="ECO:0000256" key="3">
    <source>
        <dbReference type="SAM" id="Phobius"/>
    </source>
</evidence>
<feature type="coiled-coil region" evidence="1">
    <location>
        <begin position="84"/>
        <end position="164"/>
    </location>
</feature>
<proteinExistence type="predicted"/>
<feature type="region of interest" description="Disordered" evidence="2">
    <location>
        <begin position="1"/>
        <end position="21"/>
    </location>
</feature>
<keyword evidence="3" id="KW-1133">Transmembrane helix</keyword>
<sequence>MPGKGPPSRRESFKEDQVDFDLPPDVKSEYLINDLTEKLRAAELKVDKFEEENVALEKELGISKEWLAEQRKATVNADAARILAEKLSEAREKTIKLAEETNEQLQKKTEVQIGRINQLQEQYKKITRDKDEIDRMIELQQEKLKDNDQEMRKLRHQLATQEWEITSMKTEYHARMTEADRNNLILLERVHRAIEAEDIAEHAMLETVQNPSASWPGPPPASDSGQMVSFGAHKAPLPLSEELQNSLYSLSEGTGSRSSLATFFGEQAQLDRETDPASLPDVPSLFGQNQVPAVEAVAVDWGNVEQASHAGVIPFLGDLSNANRKRPLSGLDHWQMADGSHEVDNVFARGKKICVAAGQSQLGQPQGNVGYGNRFERPLFNPATSQKLWGRTYRTAAVQTLDGSPKPQLTATVISVKQPSEPERKPERFLACGPNYSGPVYLPKKYESHPLEIGPFRATPKAWTNLSMPSASDGDHQLSGSGTSVTGAVQRRIVPARRTAKKTRKRAPEQSPVPAWVDVLWTLFGLGVLLVVWAALGRLIRWWNGTQDWMHSNEVPEDVLTMVRGSKPSGMRFMHRIDYNLATLVDIKLGSLG</sequence>
<reference evidence="5" key="1">
    <citation type="journal article" date="2017" name="Genome Biol.">
        <title>Comparative genomics reveals high biological diversity and specific adaptations in the industrially and medically important fungal genus Aspergillus.</title>
        <authorList>
            <person name="de Vries R.P."/>
            <person name="Riley R."/>
            <person name="Wiebenga A."/>
            <person name="Aguilar-Osorio G."/>
            <person name="Amillis S."/>
            <person name="Uchima C.A."/>
            <person name="Anderluh G."/>
            <person name="Asadollahi M."/>
            <person name="Askin M."/>
            <person name="Barry K."/>
            <person name="Battaglia E."/>
            <person name="Bayram O."/>
            <person name="Benocci T."/>
            <person name="Braus-Stromeyer S.A."/>
            <person name="Caldana C."/>
            <person name="Canovas D."/>
            <person name="Cerqueira G.C."/>
            <person name="Chen F."/>
            <person name="Chen W."/>
            <person name="Choi C."/>
            <person name="Clum A."/>
            <person name="Dos Santos R.A."/>
            <person name="Damasio A.R."/>
            <person name="Diallinas G."/>
            <person name="Emri T."/>
            <person name="Fekete E."/>
            <person name="Flipphi M."/>
            <person name="Freyberg S."/>
            <person name="Gallo A."/>
            <person name="Gournas C."/>
            <person name="Habgood R."/>
            <person name="Hainaut M."/>
            <person name="Harispe M.L."/>
            <person name="Henrissat B."/>
            <person name="Hilden K.S."/>
            <person name="Hope R."/>
            <person name="Hossain A."/>
            <person name="Karabika E."/>
            <person name="Karaffa L."/>
            <person name="Karanyi Z."/>
            <person name="Krasevec N."/>
            <person name="Kuo A."/>
            <person name="Kusch H."/>
            <person name="LaButti K."/>
            <person name="Lagendijk E.L."/>
            <person name="Lapidus A."/>
            <person name="Levasseur A."/>
            <person name="Lindquist E."/>
            <person name="Lipzen A."/>
            <person name="Logrieco A.F."/>
            <person name="MacCabe A."/>
            <person name="Maekelae M.R."/>
            <person name="Malavazi I."/>
            <person name="Melin P."/>
            <person name="Meyer V."/>
            <person name="Mielnichuk N."/>
            <person name="Miskei M."/>
            <person name="Molnar A.P."/>
            <person name="Mule G."/>
            <person name="Ngan C.Y."/>
            <person name="Orejas M."/>
            <person name="Orosz E."/>
            <person name="Ouedraogo J.P."/>
            <person name="Overkamp K.M."/>
            <person name="Park H.-S."/>
            <person name="Perrone G."/>
            <person name="Piumi F."/>
            <person name="Punt P.J."/>
            <person name="Ram A.F."/>
            <person name="Ramon A."/>
            <person name="Rauscher S."/>
            <person name="Record E."/>
            <person name="Riano-Pachon D.M."/>
            <person name="Robert V."/>
            <person name="Roehrig J."/>
            <person name="Ruller R."/>
            <person name="Salamov A."/>
            <person name="Salih N.S."/>
            <person name="Samson R.A."/>
            <person name="Sandor E."/>
            <person name="Sanguinetti M."/>
            <person name="Schuetze T."/>
            <person name="Sepcic K."/>
            <person name="Shelest E."/>
            <person name="Sherlock G."/>
            <person name="Sophianopoulou V."/>
            <person name="Squina F.M."/>
            <person name="Sun H."/>
            <person name="Susca A."/>
            <person name="Todd R.B."/>
            <person name="Tsang A."/>
            <person name="Unkles S.E."/>
            <person name="van de Wiele N."/>
            <person name="van Rossen-Uffink D."/>
            <person name="Oliveira J.V."/>
            <person name="Vesth T.C."/>
            <person name="Visser J."/>
            <person name="Yu J.-H."/>
            <person name="Zhou M."/>
            <person name="Andersen M.R."/>
            <person name="Archer D.B."/>
            <person name="Baker S.E."/>
            <person name="Benoit I."/>
            <person name="Brakhage A.A."/>
            <person name="Braus G.H."/>
            <person name="Fischer R."/>
            <person name="Frisvad J.C."/>
            <person name="Goldman G.H."/>
            <person name="Houbraken J."/>
            <person name="Oakley B."/>
            <person name="Pocsi I."/>
            <person name="Scazzocchio C."/>
            <person name="Seiboth B."/>
            <person name="vanKuyk P.A."/>
            <person name="Wortman J."/>
            <person name="Dyer P.S."/>
            <person name="Grigoriev I.V."/>
        </authorList>
    </citation>
    <scope>NUCLEOTIDE SEQUENCE [LARGE SCALE GENOMIC DNA]</scope>
    <source>
        <strain evidence="5">ITEM 5010</strain>
    </source>
</reference>
<keyword evidence="3" id="KW-0472">Membrane</keyword>
<dbReference type="VEuPathDB" id="FungiDB:ASPCADRAFT_133097"/>
<feature type="compositionally biased region" description="Basic and acidic residues" evidence="2">
    <location>
        <begin position="8"/>
        <end position="17"/>
    </location>
</feature>
<evidence type="ECO:0000256" key="2">
    <source>
        <dbReference type="SAM" id="MobiDB-lite"/>
    </source>
</evidence>
<feature type="coiled-coil region" evidence="1">
    <location>
        <begin position="32"/>
        <end position="59"/>
    </location>
</feature>
<keyword evidence="3" id="KW-0812">Transmembrane</keyword>
<name>A0A1R3RDZ7_ASPC5</name>
<dbReference type="AlphaFoldDB" id="A0A1R3RDZ7"/>
<dbReference type="STRING" id="602072.A0A1R3RDZ7"/>